<feature type="transmembrane region" description="Helical" evidence="2">
    <location>
        <begin position="207"/>
        <end position="226"/>
    </location>
</feature>
<gene>
    <name evidence="3" type="ORF">ABT272_03485</name>
</gene>
<feature type="compositionally biased region" description="Basic and acidic residues" evidence="1">
    <location>
        <begin position="181"/>
        <end position="195"/>
    </location>
</feature>
<proteinExistence type="predicted"/>
<organism evidence="3 4">
    <name type="scientific">Streptomyces sp. 900105245</name>
    <dbReference type="NCBI Taxonomy" id="3154379"/>
    <lineage>
        <taxon>Bacteria</taxon>
        <taxon>Bacillati</taxon>
        <taxon>Actinomycetota</taxon>
        <taxon>Actinomycetes</taxon>
        <taxon>Kitasatosporales</taxon>
        <taxon>Streptomycetaceae</taxon>
        <taxon>Streptomyces</taxon>
    </lineage>
</organism>
<dbReference type="CDD" id="cd00093">
    <property type="entry name" value="HTH_XRE"/>
    <property type="match status" value="1"/>
</dbReference>
<evidence type="ECO:0000256" key="1">
    <source>
        <dbReference type="SAM" id="MobiDB-lite"/>
    </source>
</evidence>
<feature type="compositionally biased region" description="Low complexity" evidence="1">
    <location>
        <begin position="242"/>
        <end position="303"/>
    </location>
</feature>
<keyword evidence="4" id="KW-1185">Reference proteome</keyword>
<comment type="caution">
    <text evidence="3">The sequence shown here is derived from an EMBL/GenBank/DDBJ whole genome shotgun (WGS) entry which is preliminary data.</text>
</comment>
<sequence length="513" mass="53489">MPTGDDVEQFAALLRRLKDRTDRSYGSLARRVNMNTSTLHRYCAGEAVPQDYAPVERLAAFCGATPEERLELHRLWLLALTARQVTARQVTARQRPKPGDGAAEPAGAEGVRESAVGEGSPDRSRAEGVREPAVGERVPGPDRRAESGGSPDDGREGSGSVPGTGPSASDAARPGSPEPAPHADADAVAVADRRSTGRRWYRRRRTVVGAAVATVLLATLGSLPALSAGGSGGDQAAKAPVRSRTTGMGTAGTGAPARPSAASTGPSPGGSSSAPPSAKARPSGRPEVKGGPSAGAKSGAPVPTGVPLTWTADSQVWQGGCGHDYVIGKKPDQVPPPPVQQDAGAWAATQGAVHGRQTMVQISVQGKSSAAVVLTALRVRVVSRGAPLPGTAYAMEQGCGGDLTPREFSVNLDVDRPIAHARPGNDTGRPIPAVRFPYRVSAEDPEVLLVTATTEAHDCQWYLELDWSARGRTGTVRVDDHGRPFRTSGIKGLPRYWYGTNDQGVRQWVPADS</sequence>
<accession>A0ABV1TZB9</accession>
<dbReference type="InterPro" id="IPR001387">
    <property type="entry name" value="Cro/C1-type_HTH"/>
</dbReference>
<reference evidence="3 4" key="1">
    <citation type="submission" date="2024-06" db="EMBL/GenBank/DDBJ databases">
        <title>The Natural Products Discovery Center: Release of the First 8490 Sequenced Strains for Exploring Actinobacteria Biosynthetic Diversity.</title>
        <authorList>
            <person name="Kalkreuter E."/>
            <person name="Kautsar S.A."/>
            <person name="Yang D."/>
            <person name="Bader C.D."/>
            <person name="Teijaro C.N."/>
            <person name="Fluegel L."/>
            <person name="Davis C.M."/>
            <person name="Simpson J.R."/>
            <person name="Lauterbach L."/>
            <person name="Steele A.D."/>
            <person name="Gui C."/>
            <person name="Meng S."/>
            <person name="Li G."/>
            <person name="Viehrig K."/>
            <person name="Ye F."/>
            <person name="Su P."/>
            <person name="Kiefer A.F."/>
            <person name="Nichols A."/>
            <person name="Cepeda A.J."/>
            <person name="Yan W."/>
            <person name="Fan B."/>
            <person name="Jiang Y."/>
            <person name="Adhikari A."/>
            <person name="Zheng C.-J."/>
            <person name="Schuster L."/>
            <person name="Cowan T.M."/>
            <person name="Smanski M.J."/>
            <person name="Chevrette M.G."/>
            <person name="De Carvalho L.P.S."/>
            <person name="Shen B."/>
        </authorList>
    </citation>
    <scope>NUCLEOTIDE SEQUENCE [LARGE SCALE GENOMIC DNA]</scope>
    <source>
        <strain evidence="3 4">NPDC001166</strain>
    </source>
</reference>
<dbReference type="Pfam" id="PF13560">
    <property type="entry name" value="HTH_31"/>
    <property type="match status" value="1"/>
</dbReference>
<feature type="compositionally biased region" description="Basic and acidic residues" evidence="1">
    <location>
        <begin position="120"/>
        <end position="156"/>
    </location>
</feature>
<feature type="region of interest" description="Disordered" evidence="1">
    <location>
        <begin position="87"/>
        <end position="195"/>
    </location>
</feature>
<dbReference type="SUPFAM" id="SSF47413">
    <property type="entry name" value="lambda repressor-like DNA-binding domains"/>
    <property type="match status" value="1"/>
</dbReference>
<protein>
    <submittedName>
        <fullName evidence="3">Helix-turn-helix domain-containing protein</fullName>
    </submittedName>
</protein>
<keyword evidence="2" id="KW-1133">Transmembrane helix</keyword>
<dbReference type="RefSeq" id="WP_352062779.1">
    <property type="nucleotide sequence ID" value="NZ_JBEPAZ010000002.1"/>
</dbReference>
<evidence type="ECO:0000313" key="3">
    <source>
        <dbReference type="EMBL" id="MER6426803.1"/>
    </source>
</evidence>
<keyword evidence="2" id="KW-0812">Transmembrane</keyword>
<keyword evidence="2" id="KW-0472">Membrane</keyword>
<dbReference type="InterPro" id="IPR010982">
    <property type="entry name" value="Lambda_DNA-bd_dom_sf"/>
</dbReference>
<feature type="compositionally biased region" description="Low complexity" evidence="1">
    <location>
        <begin position="99"/>
        <end position="109"/>
    </location>
</feature>
<dbReference type="EMBL" id="JBEPAZ010000002">
    <property type="protein sequence ID" value="MER6426803.1"/>
    <property type="molecule type" value="Genomic_DNA"/>
</dbReference>
<name>A0ABV1TZB9_9ACTN</name>
<evidence type="ECO:0000256" key="2">
    <source>
        <dbReference type="SAM" id="Phobius"/>
    </source>
</evidence>
<dbReference type="Proteomes" id="UP001470023">
    <property type="component" value="Unassembled WGS sequence"/>
</dbReference>
<evidence type="ECO:0000313" key="4">
    <source>
        <dbReference type="Proteomes" id="UP001470023"/>
    </source>
</evidence>
<feature type="region of interest" description="Disordered" evidence="1">
    <location>
        <begin position="225"/>
        <end position="307"/>
    </location>
</feature>